<reference evidence="3" key="1">
    <citation type="journal article" date="2017" name="Hydrobiologia">
        <title>Doubly uniparental inheritance and highly divergent mitochondrial genomes of the freshwater mussel Unio tumidus (Bivalvia: Unionidae).</title>
        <authorList>
            <person name="Soroka M."/>
            <person name="Burzynski A."/>
        </authorList>
    </citation>
    <scope>NUCLEOTIDE SEQUENCE</scope>
    <source>
        <strain evidence="3">157</strain>
        <strain evidence="4">159</strain>
    </source>
</reference>
<sequence length="204" mass="22320">MVMLHDFIKWVKYCCELSFFVTLLLFFIVSLVIFGLFRGIYLYWSKVYSGIMFVMMGSSWFTDKSLSNSGDVKSVNDGQSSGNKGDVSVSDSHNSLGESKVGGVVGKEDFGKVMDVGSLSDVLKEAVKEAIKEAMKDLVVKEAKKKKEKVVGGDSTLPKKSSKKVLAGETSGVVVELGNQEVAPVKKKKSKKSEPVIKEVFPDK</sequence>
<proteinExistence type="predicted"/>
<accession>A0A1Q1MMN1</accession>
<evidence type="ECO:0000313" key="4">
    <source>
        <dbReference type="EMBL" id="AQM37806.1"/>
    </source>
</evidence>
<keyword evidence="2" id="KW-1133">Transmembrane helix</keyword>
<feature type="region of interest" description="Disordered" evidence="1">
    <location>
        <begin position="184"/>
        <end position="204"/>
    </location>
</feature>
<evidence type="ECO:0000256" key="1">
    <source>
        <dbReference type="SAM" id="MobiDB-lite"/>
    </source>
</evidence>
<keyword evidence="3" id="KW-0496">Mitochondrion</keyword>
<name>A0A1Q1MMN1_9BIVA</name>
<protein>
    <submittedName>
        <fullName evidence="3">M-ORF</fullName>
    </submittedName>
</protein>
<keyword evidence="2" id="KW-0472">Membrane</keyword>
<keyword evidence="2" id="KW-0812">Transmembrane</keyword>
<organism evidence="3">
    <name type="scientific">Unio tumidus</name>
    <dbReference type="NCBI Taxonomy" id="143298"/>
    <lineage>
        <taxon>Eukaryota</taxon>
        <taxon>Metazoa</taxon>
        <taxon>Spiralia</taxon>
        <taxon>Lophotrochozoa</taxon>
        <taxon>Mollusca</taxon>
        <taxon>Bivalvia</taxon>
        <taxon>Autobranchia</taxon>
        <taxon>Heteroconchia</taxon>
        <taxon>Palaeoheterodonta</taxon>
        <taxon>Unionida</taxon>
        <taxon>Unionoidea</taxon>
        <taxon>Unionidae</taxon>
        <taxon>Unioninae</taxon>
        <taxon>Unio</taxon>
    </lineage>
</organism>
<feature type="region of interest" description="Disordered" evidence="1">
    <location>
        <begin position="72"/>
        <end position="100"/>
    </location>
</feature>
<geneLocation type="mitochondrion" evidence="3"/>
<feature type="transmembrane region" description="Helical" evidence="2">
    <location>
        <begin position="20"/>
        <end position="44"/>
    </location>
</feature>
<evidence type="ECO:0000256" key="2">
    <source>
        <dbReference type="SAM" id="Phobius"/>
    </source>
</evidence>
<feature type="compositionally biased region" description="Basic and acidic residues" evidence="1">
    <location>
        <begin position="192"/>
        <end position="204"/>
    </location>
</feature>
<feature type="compositionally biased region" description="Polar residues" evidence="1">
    <location>
        <begin position="72"/>
        <end position="97"/>
    </location>
</feature>
<dbReference type="EMBL" id="KY021074">
    <property type="protein sequence ID" value="AQM37806.1"/>
    <property type="molecule type" value="Genomic_DNA"/>
</dbReference>
<evidence type="ECO:0000313" key="3">
    <source>
        <dbReference type="EMBL" id="AQM37792.1"/>
    </source>
</evidence>
<dbReference type="AlphaFoldDB" id="A0A1Q1MMN1"/>
<dbReference type="EMBL" id="KY021073">
    <property type="protein sequence ID" value="AQM37792.1"/>
    <property type="molecule type" value="Genomic_DNA"/>
</dbReference>
<gene>
    <name evidence="3" type="primary">MORF</name>
</gene>